<evidence type="ECO:0000313" key="1">
    <source>
        <dbReference type="EMBL" id="TRD14380.1"/>
    </source>
</evidence>
<dbReference type="AlphaFoldDB" id="A0A547PJT2"/>
<gene>
    <name evidence="1" type="ORF">FEV53_19050</name>
</gene>
<dbReference type="Proteomes" id="UP000318590">
    <property type="component" value="Unassembled WGS sequence"/>
</dbReference>
<accession>A0A547PJT2</accession>
<dbReference type="RefSeq" id="WP_142836267.1">
    <property type="nucleotide sequence ID" value="NZ_VFSV01000077.1"/>
</dbReference>
<dbReference type="InterPro" id="IPR038081">
    <property type="entry name" value="CalX-like_sf"/>
</dbReference>
<proteinExistence type="predicted"/>
<dbReference type="SUPFAM" id="SSF51120">
    <property type="entry name" value="beta-Roll"/>
    <property type="match status" value="1"/>
</dbReference>
<evidence type="ECO:0008006" key="3">
    <source>
        <dbReference type="Google" id="ProtNLM"/>
    </source>
</evidence>
<dbReference type="OrthoDB" id="7877430at2"/>
<sequence>MAFYKPTYLAPVGEGDVLVVQTGDDGFVDDGVLTFREALTLAEASPGTQEIRFAPGVSTVQLDNLWETQGLEVPFYADINSDVTINGDTDGDGQADVTINGLGNGNVLTIQEGVTASLESLIITGGAPINQAGLPDVPENDGVADGSGDASRYSGGFGGDGAGAFYYGQNVGGDGGFGGKGGDSGYNGLAGDGGWGGDGGDGVDNFSNPGNGGFGGDGGLNIGGGLFPGFEGRPSLGGDAAGAIWNKGTLTLSRVEIYGNSAEGGDNGDHPYLYTAIGEFDGGQAAGGILNDGDLSVSDSAFSTTSGSTGEMTGNTGLGGWGTVESIESVYSPPAPEQGEPNGYYSDQRVSTDVRASGVDGIINGRGPSFGELGATQTFETPVVTVAGDLASFADLNDTSSLPELTTNLTYLYAGDLAIAEGETLTFHVNRLGDLSGTQQVDWSISGDGDFDVMSGTLTLASGVQSDSVTVTALNDMTAEGSETVVLEIASADATLGTSSASVVIEDRVPGLDGIVDGTSDADIIVTNYVDAFGDVLTDGKTAHRVFAYEGDDVVAIAKGRGIEVSGGAGDDVIRLTSATGTVTGDEGNDTIFTGVRSMIVDGGSGADRLVANMGYGARHILTGGEGADTFEFTAASATNMNVATVTDFDLALDTLIIEGTVVDLTNPGSGFGVETTTDGHFVLSYGDNDEIIFNDLGGGDLLVV</sequence>
<comment type="caution">
    <text evidence="1">The sequence shown here is derived from an EMBL/GenBank/DDBJ whole genome shotgun (WGS) entry which is preliminary data.</text>
</comment>
<dbReference type="Gene3D" id="2.60.40.2030">
    <property type="match status" value="1"/>
</dbReference>
<dbReference type="SUPFAM" id="SSF141072">
    <property type="entry name" value="CalX-like"/>
    <property type="match status" value="1"/>
</dbReference>
<dbReference type="EMBL" id="VFSV01000077">
    <property type="protein sequence ID" value="TRD14380.1"/>
    <property type="molecule type" value="Genomic_DNA"/>
</dbReference>
<dbReference type="Gene3D" id="2.150.10.10">
    <property type="entry name" value="Serralysin-like metalloprotease, C-terminal"/>
    <property type="match status" value="1"/>
</dbReference>
<organism evidence="1 2">
    <name type="scientific">Palleronia caenipelagi</name>
    <dbReference type="NCBI Taxonomy" id="2489174"/>
    <lineage>
        <taxon>Bacteria</taxon>
        <taxon>Pseudomonadati</taxon>
        <taxon>Pseudomonadota</taxon>
        <taxon>Alphaproteobacteria</taxon>
        <taxon>Rhodobacterales</taxon>
        <taxon>Roseobacteraceae</taxon>
        <taxon>Palleronia</taxon>
    </lineage>
</organism>
<name>A0A547PJT2_9RHOB</name>
<evidence type="ECO:0000313" key="2">
    <source>
        <dbReference type="Proteomes" id="UP000318590"/>
    </source>
</evidence>
<protein>
    <recommendedName>
        <fullName evidence="3">Calcium-binding protein</fullName>
    </recommendedName>
</protein>
<dbReference type="InterPro" id="IPR011049">
    <property type="entry name" value="Serralysin-like_metalloprot_C"/>
</dbReference>
<keyword evidence="2" id="KW-1185">Reference proteome</keyword>
<dbReference type="PRINTS" id="PR00313">
    <property type="entry name" value="CABNDNGRPT"/>
</dbReference>
<reference evidence="1 2" key="1">
    <citation type="submission" date="2019-06" db="EMBL/GenBank/DDBJ databases">
        <title>Paenimaribius caenipelagi gen. nov., sp. nov., isolated from a tidal flat.</title>
        <authorList>
            <person name="Yoon J.-H."/>
        </authorList>
    </citation>
    <scope>NUCLEOTIDE SEQUENCE [LARGE SCALE GENOMIC DNA]</scope>
    <source>
        <strain evidence="1 2">JBTF-M29</strain>
    </source>
</reference>